<keyword evidence="3" id="KW-0808">Transferase</keyword>
<name>A0ABQ5A6B8_9ASTR</name>
<feature type="domain" description="Integrase catalytic" evidence="2">
    <location>
        <begin position="28"/>
        <end position="141"/>
    </location>
</feature>
<dbReference type="Gene3D" id="3.30.420.10">
    <property type="entry name" value="Ribonuclease H-like superfamily/Ribonuclease H"/>
    <property type="match status" value="1"/>
</dbReference>
<dbReference type="GO" id="GO:0003964">
    <property type="term" value="F:RNA-directed DNA polymerase activity"/>
    <property type="evidence" value="ECO:0007669"/>
    <property type="project" value="UniProtKB-KW"/>
</dbReference>
<keyword evidence="4" id="KW-1185">Reference proteome</keyword>
<dbReference type="InterPro" id="IPR043502">
    <property type="entry name" value="DNA/RNA_pol_sf"/>
</dbReference>
<dbReference type="InterPro" id="IPR012337">
    <property type="entry name" value="RNaseH-like_sf"/>
</dbReference>
<keyword evidence="1" id="KW-0511">Multifunctional enzyme</keyword>
<accession>A0ABQ5A6B8</accession>
<organism evidence="3 4">
    <name type="scientific">Tanacetum coccineum</name>
    <dbReference type="NCBI Taxonomy" id="301880"/>
    <lineage>
        <taxon>Eukaryota</taxon>
        <taxon>Viridiplantae</taxon>
        <taxon>Streptophyta</taxon>
        <taxon>Embryophyta</taxon>
        <taxon>Tracheophyta</taxon>
        <taxon>Spermatophyta</taxon>
        <taxon>Magnoliopsida</taxon>
        <taxon>eudicotyledons</taxon>
        <taxon>Gunneridae</taxon>
        <taxon>Pentapetalae</taxon>
        <taxon>asterids</taxon>
        <taxon>campanulids</taxon>
        <taxon>Asterales</taxon>
        <taxon>Asteraceae</taxon>
        <taxon>Asteroideae</taxon>
        <taxon>Anthemideae</taxon>
        <taxon>Anthemidinae</taxon>
        <taxon>Tanacetum</taxon>
    </lineage>
</organism>
<protein>
    <submittedName>
        <fullName evidence="3">Reverse transcriptase domain-containing protein</fullName>
    </submittedName>
</protein>
<evidence type="ECO:0000313" key="4">
    <source>
        <dbReference type="Proteomes" id="UP001151760"/>
    </source>
</evidence>
<dbReference type="InterPro" id="IPR001584">
    <property type="entry name" value="Integrase_cat-core"/>
</dbReference>
<evidence type="ECO:0000256" key="1">
    <source>
        <dbReference type="ARBA" id="ARBA00023268"/>
    </source>
</evidence>
<dbReference type="Pfam" id="PF17919">
    <property type="entry name" value="RT_RNaseH_2"/>
    <property type="match status" value="1"/>
</dbReference>
<dbReference type="InterPro" id="IPR041577">
    <property type="entry name" value="RT_RNaseH_2"/>
</dbReference>
<dbReference type="InterPro" id="IPR050951">
    <property type="entry name" value="Retrovirus_Pol_polyprotein"/>
</dbReference>
<sequence>MTHLLEKETPFVFSKECVEAFNALKKKLTEAPILVAPDWDLPFEIMCDASDFMVGAVLGQHKTKHFQPIHYTTKEKENAQAHYTTTEKELLAVVFGAPRAIISDRGTHFCNDQFAKVMLKYGVHSSSSTGITQTSGHVEDVPDFEASRAHGFCPPITRASHPQLHLGIQYPNLID</sequence>
<dbReference type="SUPFAM" id="SSF56672">
    <property type="entry name" value="DNA/RNA polymerases"/>
    <property type="match status" value="1"/>
</dbReference>
<dbReference type="Gene3D" id="3.30.70.270">
    <property type="match status" value="1"/>
</dbReference>
<keyword evidence="3" id="KW-0548">Nucleotidyltransferase</keyword>
<proteinExistence type="predicted"/>
<dbReference type="InterPro" id="IPR043128">
    <property type="entry name" value="Rev_trsase/Diguanyl_cyclase"/>
</dbReference>
<dbReference type="SUPFAM" id="SSF53098">
    <property type="entry name" value="Ribonuclease H-like"/>
    <property type="match status" value="1"/>
</dbReference>
<dbReference type="PANTHER" id="PTHR37984">
    <property type="entry name" value="PROTEIN CBG26694"/>
    <property type="match status" value="1"/>
</dbReference>
<dbReference type="PANTHER" id="PTHR37984:SF5">
    <property type="entry name" value="PROTEIN NYNRIN-LIKE"/>
    <property type="match status" value="1"/>
</dbReference>
<evidence type="ECO:0000259" key="2">
    <source>
        <dbReference type="PROSITE" id="PS50994"/>
    </source>
</evidence>
<dbReference type="InterPro" id="IPR036397">
    <property type="entry name" value="RNaseH_sf"/>
</dbReference>
<evidence type="ECO:0000313" key="3">
    <source>
        <dbReference type="EMBL" id="GJS97573.1"/>
    </source>
</evidence>
<dbReference type="Proteomes" id="UP001151760">
    <property type="component" value="Unassembled WGS sequence"/>
</dbReference>
<dbReference type="EMBL" id="BQNB010011974">
    <property type="protein sequence ID" value="GJS97573.1"/>
    <property type="molecule type" value="Genomic_DNA"/>
</dbReference>
<keyword evidence="3" id="KW-0695">RNA-directed DNA polymerase</keyword>
<comment type="caution">
    <text evidence="3">The sequence shown here is derived from an EMBL/GenBank/DDBJ whole genome shotgun (WGS) entry which is preliminary data.</text>
</comment>
<dbReference type="PROSITE" id="PS50994">
    <property type="entry name" value="INTEGRASE"/>
    <property type="match status" value="1"/>
</dbReference>
<reference evidence="3" key="2">
    <citation type="submission" date="2022-01" db="EMBL/GenBank/DDBJ databases">
        <authorList>
            <person name="Yamashiro T."/>
            <person name="Shiraishi A."/>
            <person name="Satake H."/>
            <person name="Nakayama K."/>
        </authorList>
    </citation>
    <scope>NUCLEOTIDE SEQUENCE</scope>
</reference>
<reference evidence="3" key="1">
    <citation type="journal article" date="2022" name="Int. J. Mol. Sci.">
        <title>Draft Genome of Tanacetum Coccineum: Genomic Comparison of Closely Related Tanacetum-Family Plants.</title>
        <authorList>
            <person name="Yamashiro T."/>
            <person name="Shiraishi A."/>
            <person name="Nakayama K."/>
            <person name="Satake H."/>
        </authorList>
    </citation>
    <scope>NUCLEOTIDE SEQUENCE</scope>
</reference>
<gene>
    <name evidence="3" type="ORF">Tco_0804541</name>
</gene>